<feature type="region of interest" description="Disordered" evidence="1">
    <location>
        <begin position="1"/>
        <end position="85"/>
    </location>
</feature>
<feature type="compositionally biased region" description="Basic and acidic residues" evidence="1">
    <location>
        <begin position="130"/>
        <end position="140"/>
    </location>
</feature>
<feature type="region of interest" description="Disordered" evidence="1">
    <location>
        <begin position="97"/>
        <end position="140"/>
    </location>
</feature>
<accession>A0A0X3PXG5</accession>
<feature type="compositionally biased region" description="Polar residues" evidence="1">
    <location>
        <begin position="215"/>
        <end position="233"/>
    </location>
</feature>
<name>A0A0X3PXG5_SCHSO</name>
<feature type="compositionally biased region" description="Acidic residues" evidence="1">
    <location>
        <begin position="244"/>
        <end position="253"/>
    </location>
</feature>
<feature type="non-terminal residue" evidence="2">
    <location>
        <position position="477"/>
    </location>
</feature>
<feature type="compositionally biased region" description="Basic and acidic residues" evidence="1">
    <location>
        <begin position="1"/>
        <end position="31"/>
    </location>
</feature>
<reference evidence="2" key="1">
    <citation type="submission" date="2016-01" db="EMBL/GenBank/DDBJ databases">
        <title>Reference transcriptome for the parasite Schistocephalus solidus: insights into the molecular evolution of parasitism.</title>
        <authorList>
            <person name="Hebert F.O."/>
            <person name="Grambauer S."/>
            <person name="Barber I."/>
            <person name="Landry C.R."/>
            <person name="Aubin-Horth N."/>
        </authorList>
    </citation>
    <scope>NUCLEOTIDE SEQUENCE</scope>
</reference>
<gene>
    <name evidence="2" type="ORF">TR91021</name>
</gene>
<feature type="region of interest" description="Disordered" evidence="1">
    <location>
        <begin position="215"/>
        <end position="260"/>
    </location>
</feature>
<proteinExistence type="predicted"/>
<dbReference type="EMBL" id="GEEE01006674">
    <property type="protein sequence ID" value="JAP56551.1"/>
    <property type="molecule type" value="Transcribed_RNA"/>
</dbReference>
<feature type="region of interest" description="Disordered" evidence="1">
    <location>
        <begin position="415"/>
        <end position="454"/>
    </location>
</feature>
<organism evidence="2">
    <name type="scientific">Schistocephalus solidus</name>
    <name type="common">Tapeworm</name>
    <dbReference type="NCBI Taxonomy" id="70667"/>
    <lineage>
        <taxon>Eukaryota</taxon>
        <taxon>Metazoa</taxon>
        <taxon>Spiralia</taxon>
        <taxon>Lophotrochozoa</taxon>
        <taxon>Platyhelminthes</taxon>
        <taxon>Cestoda</taxon>
        <taxon>Eucestoda</taxon>
        <taxon>Diphyllobothriidea</taxon>
        <taxon>Diphyllobothriidae</taxon>
        <taxon>Schistocephalus</taxon>
    </lineage>
</organism>
<evidence type="ECO:0000256" key="1">
    <source>
        <dbReference type="SAM" id="MobiDB-lite"/>
    </source>
</evidence>
<protein>
    <submittedName>
        <fullName evidence="2">Uncharacterized protein</fullName>
    </submittedName>
</protein>
<dbReference type="AlphaFoldDB" id="A0A0X3PXG5"/>
<sequence>MPVGEIRGEESKFTAECPSSEKESDESDHLSVKIVSGPTMNGSERGSLLSEDNVDGVIPNHRAPLNNGISAVKQNGTTDLKKDSSVSSYSALNVAQFSPISDAESAETEFDDGPMTNDPKSYGHRNTATPRRERNFKHDIVVPSYSSIQSSTNLASVLPDPHFSSTQPESLASKDFSASIGLPHLLPSKSPLPPLSDDQPNSLVWAPALRIQSPYQDDQLSTPDPQPGLTTAPSVRPSDGVSTTEEEGEEDGEVINGGDNDCLPPLNLSVLADAAKCVQMEQSLREARDFLDGLLTRLSVPADLCTSFENLLSDGEEEAEGGEGEGVGTRQTIPRLPVVYPKTAPKISTTPAFSPVFRHLLSLPESQVLSGISGLTPAYRCLLDLCGQFYAAIDQAKKKLRLIQRIRGRRRREERLARERAQHQIAKPCEQDSSSRRQDAFNRRQQKQQELTERRHRFRDALGRLVTAAAAAAAASS</sequence>
<feature type="compositionally biased region" description="Polar residues" evidence="1">
    <location>
        <begin position="67"/>
        <end position="78"/>
    </location>
</feature>
<feature type="compositionally biased region" description="Basic and acidic residues" evidence="1">
    <location>
        <begin position="429"/>
        <end position="442"/>
    </location>
</feature>
<evidence type="ECO:0000313" key="2">
    <source>
        <dbReference type="EMBL" id="JAP56551.1"/>
    </source>
</evidence>